<protein>
    <submittedName>
        <fullName evidence="1">Uncharacterized protein</fullName>
    </submittedName>
</protein>
<dbReference type="Proteomes" id="UP000645555">
    <property type="component" value="Unassembled WGS sequence"/>
</dbReference>
<name>A0A918NMS3_9ACTN</name>
<dbReference type="RefSeq" id="WP_190038422.1">
    <property type="nucleotide sequence ID" value="NZ_BMWD01000023.1"/>
</dbReference>
<keyword evidence="2" id="KW-1185">Reference proteome</keyword>
<proteinExistence type="predicted"/>
<evidence type="ECO:0000313" key="2">
    <source>
        <dbReference type="Proteomes" id="UP000645555"/>
    </source>
</evidence>
<reference evidence="1" key="1">
    <citation type="journal article" date="2014" name="Int. J. Syst. Evol. Microbiol.">
        <title>Complete genome sequence of Corynebacterium casei LMG S-19264T (=DSM 44701T), isolated from a smear-ripened cheese.</title>
        <authorList>
            <consortium name="US DOE Joint Genome Institute (JGI-PGF)"/>
            <person name="Walter F."/>
            <person name="Albersmeier A."/>
            <person name="Kalinowski J."/>
            <person name="Ruckert C."/>
        </authorList>
    </citation>
    <scope>NUCLEOTIDE SEQUENCE</scope>
    <source>
        <strain evidence="1">JCM 4956</strain>
    </source>
</reference>
<reference evidence="1" key="2">
    <citation type="submission" date="2020-09" db="EMBL/GenBank/DDBJ databases">
        <authorList>
            <person name="Sun Q."/>
            <person name="Ohkuma M."/>
        </authorList>
    </citation>
    <scope>NUCLEOTIDE SEQUENCE</scope>
    <source>
        <strain evidence="1">JCM 4956</strain>
    </source>
</reference>
<dbReference type="EMBL" id="BMWD01000023">
    <property type="protein sequence ID" value="GGX81727.1"/>
    <property type="molecule type" value="Genomic_DNA"/>
</dbReference>
<sequence>MLQVLYSGTTRELELSGARPELLALGGLLRGKAGSRELSESGDPFPYAGSLSRIVFREDPDSETASIVAEGEILRIRGGREALDLLADNIEGFASEADASHHWHVESPACDYIAPESDPLVIGFMK</sequence>
<dbReference type="Pfam" id="PF15566">
    <property type="entry name" value="Imm32"/>
    <property type="match status" value="1"/>
</dbReference>
<comment type="caution">
    <text evidence="1">The sequence shown here is derived from an EMBL/GenBank/DDBJ whole genome shotgun (WGS) entry which is preliminary data.</text>
</comment>
<dbReference type="InterPro" id="IPR029083">
    <property type="entry name" value="Imm32"/>
</dbReference>
<accession>A0A918NMS3</accession>
<gene>
    <name evidence="1" type="ORF">GCM10010515_56710</name>
</gene>
<dbReference type="AlphaFoldDB" id="A0A918NMS3"/>
<organism evidence="1 2">
    <name type="scientific">Streptomyces fructofermentans</name>
    <dbReference type="NCBI Taxonomy" id="152141"/>
    <lineage>
        <taxon>Bacteria</taxon>
        <taxon>Bacillati</taxon>
        <taxon>Actinomycetota</taxon>
        <taxon>Actinomycetes</taxon>
        <taxon>Kitasatosporales</taxon>
        <taxon>Streptomycetaceae</taxon>
        <taxon>Streptomyces</taxon>
    </lineage>
</organism>
<evidence type="ECO:0000313" key="1">
    <source>
        <dbReference type="EMBL" id="GGX81727.1"/>
    </source>
</evidence>